<gene>
    <name evidence="5" type="ordered locus">Trad_1454</name>
</gene>
<dbReference type="GO" id="GO:0000287">
    <property type="term" value="F:magnesium ion binding"/>
    <property type="evidence" value="ECO:0007669"/>
    <property type="project" value="InterPro"/>
</dbReference>
<protein>
    <submittedName>
        <fullName evidence="5">Metalloenzyme domain protein</fullName>
    </submittedName>
</protein>
<feature type="domain" description="Metalloenzyme" evidence="4">
    <location>
        <begin position="191"/>
        <end position="289"/>
    </location>
</feature>
<dbReference type="GO" id="GO:0009117">
    <property type="term" value="P:nucleotide metabolic process"/>
    <property type="evidence" value="ECO:0007669"/>
    <property type="project" value="InterPro"/>
</dbReference>
<evidence type="ECO:0000259" key="4">
    <source>
        <dbReference type="Pfam" id="PF01676"/>
    </source>
</evidence>
<dbReference type="PANTHER" id="PTHR21110">
    <property type="entry name" value="PHOSPHOPENTOMUTASE"/>
    <property type="match status" value="1"/>
</dbReference>
<sequence length="297" mass="30392">MGVLLLFLDGVGLGSPDPSVNPFAAARTPTLAALLGGPLTAERTPFARDGTLFASLDAGLGVAGLPQSATGQTALLTGRNAAALMGRHYGPWPGPTLKRVLDEGTLFLEVARAGGRAGLVNAFSPAYVRALEDRRGARVNVPVYAALAAGLGLRTAADYAAGRAVSADLDGSYLGAPRPLGEAGAALGRLAKGFDLAFFDFWLPDTAGHRWELGAAVALVEKLDAFLAGLLGALGETTLVVTSDHGNVEDKGTRSHTRNPVPLLALGPRAAAFAGARDLTDLAPRVRAALSLKASAR</sequence>
<accession>D7CXH4</accession>
<dbReference type="Proteomes" id="UP000000379">
    <property type="component" value="Chromosome"/>
</dbReference>
<reference evidence="5 6" key="2">
    <citation type="journal article" date="2011" name="Stand. Genomic Sci.">
        <title>Complete genome sequence of Truepera radiovictrix type strain (RQ-24).</title>
        <authorList>
            <person name="Ivanova N."/>
            <person name="Rohde C."/>
            <person name="Munk C."/>
            <person name="Nolan M."/>
            <person name="Lucas S."/>
            <person name="Del Rio T.G."/>
            <person name="Tice H."/>
            <person name="Deshpande S."/>
            <person name="Cheng J.F."/>
            <person name="Tapia R."/>
            <person name="Han C."/>
            <person name="Goodwin L."/>
            <person name="Pitluck S."/>
            <person name="Liolios K."/>
            <person name="Mavromatis K."/>
            <person name="Mikhailova N."/>
            <person name="Pati A."/>
            <person name="Chen A."/>
            <person name="Palaniappan K."/>
            <person name="Land M."/>
            <person name="Hauser L."/>
            <person name="Chang Y.J."/>
            <person name="Jeffries C.D."/>
            <person name="Brambilla E."/>
            <person name="Rohde M."/>
            <person name="Goker M."/>
            <person name="Tindall B.J."/>
            <person name="Woyke T."/>
            <person name="Bristow J."/>
            <person name="Eisen J.A."/>
            <person name="Markowitz V."/>
            <person name="Hugenholtz P."/>
            <person name="Kyrpides N.C."/>
            <person name="Klenk H.P."/>
            <person name="Lapidus A."/>
        </authorList>
    </citation>
    <scope>NUCLEOTIDE SEQUENCE [LARGE SCALE GENOMIC DNA]</scope>
    <source>
        <strain evidence="6">DSM 17093 / CIP 108686 / LMG 22925 / RQ-24</strain>
    </source>
</reference>
<dbReference type="HOGENOM" id="CLU_079842_0_0_0"/>
<dbReference type="EMBL" id="CP002049">
    <property type="protein sequence ID" value="ADI14576.1"/>
    <property type="molecule type" value="Genomic_DNA"/>
</dbReference>
<dbReference type="Pfam" id="PF01676">
    <property type="entry name" value="Metalloenzyme"/>
    <property type="match status" value="1"/>
</dbReference>
<dbReference type="InterPro" id="IPR010045">
    <property type="entry name" value="DeoB"/>
</dbReference>
<evidence type="ECO:0000313" key="5">
    <source>
        <dbReference type="EMBL" id="ADI14576.1"/>
    </source>
</evidence>
<evidence type="ECO:0000256" key="3">
    <source>
        <dbReference type="ARBA" id="ARBA00023211"/>
    </source>
</evidence>
<dbReference type="Gene3D" id="3.40.720.10">
    <property type="entry name" value="Alkaline Phosphatase, subunit A"/>
    <property type="match status" value="1"/>
</dbReference>
<dbReference type="GO" id="GO:0043094">
    <property type="term" value="P:metabolic compound salvage"/>
    <property type="evidence" value="ECO:0007669"/>
    <property type="project" value="InterPro"/>
</dbReference>
<dbReference type="GO" id="GO:0005829">
    <property type="term" value="C:cytosol"/>
    <property type="evidence" value="ECO:0007669"/>
    <property type="project" value="TreeGrafter"/>
</dbReference>
<dbReference type="eggNOG" id="COG0696">
    <property type="taxonomic scope" value="Bacteria"/>
</dbReference>
<comment type="similarity">
    <text evidence="1">Belongs to the phosphopentomutase family.</text>
</comment>
<dbReference type="RefSeq" id="WP_013177944.1">
    <property type="nucleotide sequence ID" value="NC_014221.1"/>
</dbReference>
<dbReference type="SUPFAM" id="SSF53649">
    <property type="entry name" value="Alkaline phosphatase-like"/>
    <property type="match status" value="1"/>
</dbReference>
<dbReference type="InterPro" id="IPR017850">
    <property type="entry name" value="Alkaline_phosphatase_core_sf"/>
</dbReference>
<evidence type="ECO:0000256" key="1">
    <source>
        <dbReference type="ARBA" id="ARBA00010373"/>
    </source>
</evidence>
<dbReference type="PANTHER" id="PTHR21110:SF0">
    <property type="entry name" value="PHOSPHOPENTOMUTASE"/>
    <property type="match status" value="1"/>
</dbReference>
<dbReference type="GO" id="GO:0008973">
    <property type="term" value="F:phosphopentomutase activity"/>
    <property type="evidence" value="ECO:0007669"/>
    <property type="project" value="InterPro"/>
</dbReference>
<dbReference type="AlphaFoldDB" id="D7CXH4"/>
<evidence type="ECO:0000313" key="6">
    <source>
        <dbReference type="Proteomes" id="UP000000379"/>
    </source>
</evidence>
<name>D7CXH4_TRURR</name>
<keyword evidence="6" id="KW-1185">Reference proteome</keyword>
<keyword evidence="2" id="KW-0479">Metal-binding</keyword>
<dbReference type="OrthoDB" id="9778226at2"/>
<reference evidence="6" key="1">
    <citation type="submission" date="2010-05" db="EMBL/GenBank/DDBJ databases">
        <title>The complete genome of Truepera radiovictris DSM 17093.</title>
        <authorList>
            <consortium name="US DOE Joint Genome Institute (JGI-PGF)"/>
            <person name="Lucas S."/>
            <person name="Copeland A."/>
            <person name="Lapidus A."/>
            <person name="Glavina del Rio T."/>
            <person name="Dalin E."/>
            <person name="Tice H."/>
            <person name="Bruce D."/>
            <person name="Goodwin L."/>
            <person name="Pitluck S."/>
            <person name="Kyrpides N."/>
            <person name="Mavromatis K."/>
            <person name="Ovchinnikova G."/>
            <person name="Munk A.C."/>
            <person name="Detter J.C."/>
            <person name="Han C."/>
            <person name="Tapia R."/>
            <person name="Land M."/>
            <person name="Hauser L."/>
            <person name="Markowitz V."/>
            <person name="Cheng J.-F."/>
            <person name="Hugenholtz P."/>
            <person name="Woyke T."/>
            <person name="Wu D."/>
            <person name="Tindall B."/>
            <person name="Pomrenke H.G."/>
            <person name="Brambilla E."/>
            <person name="Klenk H.-P."/>
            <person name="Eisen J.A."/>
        </authorList>
    </citation>
    <scope>NUCLEOTIDE SEQUENCE [LARGE SCALE GENOMIC DNA]</scope>
    <source>
        <strain evidence="6">DSM 17093 / CIP 108686 / LMG 22925 / RQ-24</strain>
    </source>
</reference>
<evidence type="ECO:0000256" key="2">
    <source>
        <dbReference type="ARBA" id="ARBA00022723"/>
    </source>
</evidence>
<keyword evidence="3" id="KW-0464">Manganese</keyword>
<proteinExistence type="inferred from homology"/>
<dbReference type="KEGG" id="tra:Trad_1454"/>
<dbReference type="STRING" id="649638.Trad_1454"/>
<organism evidence="5 6">
    <name type="scientific">Truepera radiovictrix (strain DSM 17093 / CIP 108686 / LMG 22925 / RQ-24)</name>
    <dbReference type="NCBI Taxonomy" id="649638"/>
    <lineage>
        <taxon>Bacteria</taxon>
        <taxon>Thermotogati</taxon>
        <taxon>Deinococcota</taxon>
        <taxon>Deinococci</taxon>
        <taxon>Trueperales</taxon>
        <taxon>Trueperaceae</taxon>
        <taxon>Truepera</taxon>
    </lineage>
</organism>
<dbReference type="InterPro" id="IPR006124">
    <property type="entry name" value="Metalloenzyme"/>
</dbReference>